<keyword evidence="3" id="KW-1185">Reference proteome</keyword>
<accession>A0ABZ1BRX9</accession>
<feature type="domain" description="LysM" evidence="1">
    <location>
        <begin position="72"/>
        <end position="117"/>
    </location>
</feature>
<evidence type="ECO:0000313" key="2">
    <source>
        <dbReference type="EMBL" id="WRP15449.1"/>
    </source>
</evidence>
<dbReference type="InterPro" id="IPR036779">
    <property type="entry name" value="LysM_dom_sf"/>
</dbReference>
<organism evidence="2 3">
    <name type="scientific">Geochorda subterranea</name>
    <dbReference type="NCBI Taxonomy" id="3109564"/>
    <lineage>
        <taxon>Bacteria</taxon>
        <taxon>Bacillati</taxon>
        <taxon>Bacillota</taxon>
        <taxon>Limnochordia</taxon>
        <taxon>Limnochordales</taxon>
        <taxon>Geochordaceae</taxon>
        <taxon>Geochorda</taxon>
    </lineage>
</organism>
<dbReference type="SMART" id="SM00257">
    <property type="entry name" value="LysM"/>
    <property type="match status" value="2"/>
</dbReference>
<dbReference type="Proteomes" id="UP001333102">
    <property type="component" value="Chromosome"/>
</dbReference>
<dbReference type="CDD" id="cd00118">
    <property type="entry name" value="LysM"/>
    <property type="match status" value="2"/>
</dbReference>
<dbReference type="EMBL" id="CP141614">
    <property type="protein sequence ID" value="WRP15449.1"/>
    <property type="molecule type" value="Genomic_DNA"/>
</dbReference>
<proteinExistence type="predicted"/>
<dbReference type="RefSeq" id="WP_324669852.1">
    <property type="nucleotide sequence ID" value="NZ_CP141614.1"/>
</dbReference>
<reference evidence="3" key="1">
    <citation type="submission" date="2023-12" db="EMBL/GenBank/DDBJ databases">
        <title>Novel isolates from deep terrestrial aquifers shed light on the physiology and ecology of the class Limnochordia.</title>
        <authorList>
            <person name="Karnachuk O.V."/>
            <person name="Lukina A.P."/>
            <person name="Avakyan M.R."/>
            <person name="Kadnikov V."/>
            <person name="Begmatov S."/>
            <person name="Beletsky A.V."/>
            <person name="Mardanov A.V."/>
            <person name="Ravin N.V."/>
        </authorList>
    </citation>
    <scope>NUCLEOTIDE SEQUENCE [LARGE SCALE GENOMIC DNA]</scope>
    <source>
        <strain evidence="3">LN</strain>
    </source>
</reference>
<feature type="domain" description="LysM" evidence="1">
    <location>
        <begin position="13"/>
        <end position="58"/>
    </location>
</feature>
<dbReference type="PROSITE" id="PS51782">
    <property type="entry name" value="LYSM"/>
    <property type="match status" value="2"/>
</dbReference>
<dbReference type="Pfam" id="PF01476">
    <property type="entry name" value="LysM"/>
    <property type="match status" value="2"/>
</dbReference>
<protein>
    <submittedName>
        <fullName evidence="2">LysM domain-containing protein</fullName>
    </submittedName>
</protein>
<dbReference type="PANTHER" id="PTHR33734:SF22">
    <property type="entry name" value="MEMBRANE-BOUND LYTIC MUREIN TRANSGLYCOSYLASE D"/>
    <property type="match status" value="1"/>
</dbReference>
<sequence length="123" mass="12978">MSDASIPCPPGSQRYTVQPGDTLFFIAQRFGTTVDAILAINPQIANPNLIFPGQIICIPIARPPGVCPPNTVAYTVQPGDTLFFIAQRFGTTVDAILAANPQITNPSLIFPGQVICIPRGGTA</sequence>
<dbReference type="SUPFAM" id="SSF54106">
    <property type="entry name" value="LysM domain"/>
    <property type="match status" value="2"/>
</dbReference>
<gene>
    <name evidence="2" type="ORF">VLY81_04610</name>
</gene>
<evidence type="ECO:0000259" key="1">
    <source>
        <dbReference type="PROSITE" id="PS51782"/>
    </source>
</evidence>
<evidence type="ECO:0000313" key="3">
    <source>
        <dbReference type="Proteomes" id="UP001333102"/>
    </source>
</evidence>
<dbReference type="PANTHER" id="PTHR33734">
    <property type="entry name" value="LYSM DOMAIN-CONTAINING GPI-ANCHORED PROTEIN 2"/>
    <property type="match status" value="1"/>
</dbReference>
<name>A0ABZ1BRX9_9FIRM</name>
<dbReference type="Gene3D" id="3.10.350.10">
    <property type="entry name" value="LysM domain"/>
    <property type="match status" value="2"/>
</dbReference>
<dbReference type="InterPro" id="IPR018392">
    <property type="entry name" value="LysM"/>
</dbReference>